<dbReference type="GO" id="GO:0004813">
    <property type="term" value="F:alanine-tRNA ligase activity"/>
    <property type="evidence" value="ECO:0007669"/>
    <property type="project" value="UniProtKB-UniRule"/>
</dbReference>
<dbReference type="SUPFAM" id="SSF55681">
    <property type="entry name" value="Class II aaRS and biotin synthetases"/>
    <property type="match status" value="1"/>
</dbReference>
<comment type="subcellular location">
    <subcellularLocation>
        <location evidence="12">Cytoplasm</location>
    </subcellularLocation>
</comment>
<evidence type="ECO:0000313" key="16">
    <source>
        <dbReference type="EMBL" id="HII69872.1"/>
    </source>
</evidence>
<keyword evidence="5 12" id="KW-0479">Metal-binding</keyword>
<keyword evidence="6 12" id="KW-0547">Nucleotide-binding</keyword>
<feature type="binding site" evidence="12">
    <location>
        <position position="709"/>
    </location>
    <ligand>
        <name>Zn(2+)</name>
        <dbReference type="ChEBI" id="CHEBI:29105"/>
    </ligand>
</feature>
<dbReference type="FunFam" id="3.30.54.20:FF:000005">
    <property type="entry name" value="Alanine--tRNA ligase"/>
    <property type="match status" value="1"/>
</dbReference>
<dbReference type="GO" id="GO:0005524">
    <property type="term" value="F:ATP binding"/>
    <property type="evidence" value="ECO:0007669"/>
    <property type="project" value="UniProtKB-UniRule"/>
</dbReference>
<dbReference type="InterPro" id="IPR018164">
    <property type="entry name" value="Ala-tRNA-synth_IIc_N"/>
</dbReference>
<evidence type="ECO:0000256" key="6">
    <source>
        <dbReference type="ARBA" id="ARBA00022741"/>
    </source>
</evidence>
<dbReference type="SUPFAM" id="SSF101353">
    <property type="entry name" value="Putative anticodon-binding domain of alanyl-tRNA synthetase (AlaRS)"/>
    <property type="match status" value="1"/>
</dbReference>
<feature type="binding site" evidence="12">
    <location>
        <position position="713"/>
    </location>
    <ligand>
        <name>Zn(2+)</name>
        <dbReference type="ChEBI" id="CHEBI:29105"/>
    </ligand>
</feature>
<dbReference type="InterPro" id="IPR022429">
    <property type="entry name" value="Ala-tRNA_lgiase_arc"/>
</dbReference>
<keyword evidence="2 12" id="KW-0963">Cytoplasm</keyword>
<gene>
    <name evidence="12 16" type="primary">alaS</name>
    <name evidence="16" type="ORF">HA336_01400</name>
</gene>
<evidence type="ECO:0000313" key="17">
    <source>
        <dbReference type="Proteomes" id="UP000619545"/>
    </source>
</evidence>
<dbReference type="InterPro" id="IPR018165">
    <property type="entry name" value="Ala-tRNA-synth_IIc_core"/>
</dbReference>
<feature type="region of interest" description="Disordered" evidence="14">
    <location>
        <begin position="882"/>
        <end position="901"/>
    </location>
</feature>
<sequence length="915" mass="103908">MKVDPSEFELEFFEEIGFERKRCPECGEYFWGPPEAEVCNETPCVEYSFIGDPPASVKLDVWEAGEEFFRFFERHDHEVLDRYPVVARWRDDIHLTIASIACFQPWVTSGEVPPPANPLVINQPCIRLNDIDNVGRTGRHFTLFHMGGHHAFNNHPHDRRDIYWKEETVRLCYEFTVEKLGIPEEKIAFKESWWEGGGNAGPCFEVVVDGLELATLVFMQYEQVGGEYRELPQKIVDTGYGIERYAWITTGEPTAYDAVFGDLVDATARDLGVEIDGEAREILGELARVAGLMDVETESDLRVLRNRVARRLDLDVNELVRVAEPVEFVYGILDHARCLAFMLGDGVVPSNAGEGYLARLVIRRALRLLDGLDAEREYLLEVVERVLEDLRGTYPELAEREEYIQDALECEIDRYTRALKRGKKEVRKRLEEKGELSFEDLVELYDSHGIPPEVAREIAEDEGVEVEVPDDFYSRVAERHEGPEEVEEGLEELERIAVEEELPETELAFYDDEKRLEFKAEVIGTYEVNGDAWVVLDRTYFYPEGGGQEADRGTMRWKDGEAEVKDVQKVRGVVFHRIDGDVPPEGAEVECEVDGERRMRLTRNHTATHVILEAARRVLGDHVWQAGAHKSTDEARLDVTHHRRISDEELREIERLANEIVMKDLPVNKRFMDRNEAERRYGFELYQGGVVPGREIRVVEIEGWNVQACAGTHCDSTGEIGPIKIVGRERIQDGVERIRFAAGEAALERIWETEDLLRETCEVLRVNPENLPKTVKRFFEEWKEQRKRIERLERELVEAKLRAAPAEGRRVGDFTVTLVELEDVEVGSVAGTVEELVKEHENLVLVAKIVSNGSCQVVVGSGESAPPAGELMREIGKLIEGGGGGDERLAQGGGRNPDGLTEDRLVEIVEDLAGG</sequence>
<dbReference type="InterPro" id="IPR018162">
    <property type="entry name" value="Ala-tRNA-ligase_IIc_anticod-bd"/>
</dbReference>
<dbReference type="NCBIfam" id="TIGR00344">
    <property type="entry name" value="alaS"/>
    <property type="match status" value="1"/>
</dbReference>
<dbReference type="Gene3D" id="6.10.250.550">
    <property type="match status" value="1"/>
</dbReference>
<dbReference type="InterPro" id="IPR050058">
    <property type="entry name" value="Ala-tRNA_ligase"/>
</dbReference>
<dbReference type="InterPro" id="IPR009000">
    <property type="entry name" value="Transl_B-barrel_sf"/>
</dbReference>
<evidence type="ECO:0000256" key="13">
    <source>
        <dbReference type="SAM" id="Coils"/>
    </source>
</evidence>
<accession>A0A832T5Q1</accession>
<name>A0A832T5Q1_9EURY</name>
<dbReference type="InterPro" id="IPR002318">
    <property type="entry name" value="Ala-tRNA-lgiase_IIc"/>
</dbReference>
<keyword evidence="4 12" id="KW-0436">Ligase</keyword>
<dbReference type="InterPro" id="IPR018163">
    <property type="entry name" value="Thr/Ala-tRNA-synth_IIc_edit"/>
</dbReference>
<dbReference type="Gene3D" id="3.30.930.10">
    <property type="entry name" value="Bira Bifunctional Protein, Domain 2"/>
    <property type="match status" value="1"/>
</dbReference>
<evidence type="ECO:0000256" key="14">
    <source>
        <dbReference type="SAM" id="MobiDB-lite"/>
    </source>
</evidence>
<dbReference type="InterPro" id="IPR045864">
    <property type="entry name" value="aa-tRNA-synth_II/BPL/LPL"/>
</dbReference>
<dbReference type="HAMAP" id="MF_00036_A">
    <property type="entry name" value="Ala_tRNA_synth_A"/>
    <property type="match status" value="1"/>
</dbReference>
<evidence type="ECO:0000256" key="8">
    <source>
        <dbReference type="ARBA" id="ARBA00022840"/>
    </source>
</evidence>
<dbReference type="SUPFAM" id="SSF55186">
    <property type="entry name" value="ThrRS/AlaRS common domain"/>
    <property type="match status" value="1"/>
</dbReference>
<keyword evidence="9 12" id="KW-0694">RNA-binding</keyword>
<dbReference type="GO" id="GO:0002161">
    <property type="term" value="F:aminoacyl-tRNA deacylase activity"/>
    <property type="evidence" value="ECO:0007669"/>
    <property type="project" value="TreeGrafter"/>
</dbReference>
<evidence type="ECO:0000256" key="4">
    <source>
        <dbReference type="ARBA" id="ARBA00022598"/>
    </source>
</evidence>
<evidence type="ECO:0000256" key="12">
    <source>
        <dbReference type="HAMAP-Rule" id="MF_00036"/>
    </source>
</evidence>
<dbReference type="CDD" id="cd00673">
    <property type="entry name" value="AlaRS_core"/>
    <property type="match status" value="1"/>
</dbReference>
<evidence type="ECO:0000256" key="11">
    <source>
        <dbReference type="ARBA" id="ARBA00023146"/>
    </source>
</evidence>
<dbReference type="EC" id="6.1.1.7" evidence="12"/>
<dbReference type="Pfam" id="PF01411">
    <property type="entry name" value="tRNA-synt_2c"/>
    <property type="match status" value="1"/>
</dbReference>
<organism evidence="16 17">
    <name type="scientific">Methanopyrus kandleri</name>
    <dbReference type="NCBI Taxonomy" id="2320"/>
    <lineage>
        <taxon>Archaea</taxon>
        <taxon>Methanobacteriati</taxon>
        <taxon>Methanobacteriota</taxon>
        <taxon>Methanomada group</taxon>
        <taxon>Methanopyri</taxon>
        <taxon>Methanopyrales</taxon>
        <taxon>Methanopyraceae</taxon>
        <taxon>Methanopyrus</taxon>
    </lineage>
</organism>
<evidence type="ECO:0000256" key="1">
    <source>
        <dbReference type="ARBA" id="ARBA00008226"/>
    </source>
</evidence>
<dbReference type="PROSITE" id="PS50860">
    <property type="entry name" value="AA_TRNA_LIGASE_II_ALA"/>
    <property type="match status" value="1"/>
</dbReference>
<dbReference type="Gene3D" id="2.40.30.130">
    <property type="match status" value="1"/>
</dbReference>
<dbReference type="SMART" id="SM00863">
    <property type="entry name" value="tRNA_SAD"/>
    <property type="match status" value="1"/>
</dbReference>
<dbReference type="SMR" id="A0A832T5Q1"/>
<dbReference type="GO" id="GO:0000049">
    <property type="term" value="F:tRNA binding"/>
    <property type="evidence" value="ECO:0007669"/>
    <property type="project" value="UniProtKB-KW"/>
</dbReference>
<reference evidence="16" key="1">
    <citation type="journal article" date="2020" name="bioRxiv">
        <title>A rank-normalized archaeal taxonomy based on genome phylogeny resolves widespread incomplete and uneven classifications.</title>
        <authorList>
            <person name="Rinke C."/>
            <person name="Chuvochina M."/>
            <person name="Mussig A.J."/>
            <person name="Chaumeil P.-A."/>
            <person name="Waite D.W."/>
            <person name="Whitman W.B."/>
            <person name="Parks D.H."/>
            <person name="Hugenholtz P."/>
        </authorList>
    </citation>
    <scope>NUCLEOTIDE SEQUENCE</scope>
    <source>
        <strain evidence="16">UBA8853</strain>
    </source>
</reference>
<proteinExistence type="inferred from homology"/>
<dbReference type="EMBL" id="DUJS01000002">
    <property type="protein sequence ID" value="HII69872.1"/>
    <property type="molecule type" value="Genomic_DNA"/>
</dbReference>
<evidence type="ECO:0000256" key="3">
    <source>
        <dbReference type="ARBA" id="ARBA00022555"/>
    </source>
</evidence>
<dbReference type="FunFam" id="3.30.980.10:FF:000004">
    <property type="entry name" value="Alanine--tRNA ligase, cytoplasmic"/>
    <property type="match status" value="1"/>
</dbReference>
<evidence type="ECO:0000256" key="9">
    <source>
        <dbReference type="ARBA" id="ARBA00022884"/>
    </source>
</evidence>
<keyword evidence="3 12" id="KW-0820">tRNA-binding</keyword>
<evidence type="ECO:0000256" key="7">
    <source>
        <dbReference type="ARBA" id="ARBA00022833"/>
    </source>
</evidence>
<comment type="function">
    <text evidence="12">Catalyzes the attachment of alanine to tRNA(Ala) in a two-step reaction: alanine is first activated by ATP to form Ala-AMP and then transferred to the acceptor end of tRNA(Ala). Also edits incorrectly charged Ser-tRNA(Ala) and Gly-tRNA(Ala) via its editing domain.</text>
</comment>
<dbReference type="PANTHER" id="PTHR11777">
    <property type="entry name" value="ALANYL-TRNA SYNTHETASE"/>
    <property type="match status" value="1"/>
</dbReference>
<evidence type="ECO:0000259" key="15">
    <source>
        <dbReference type="PROSITE" id="PS50860"/>
    </source>
</evidence>
<comment type="domain">
    <text evidence="12">Consists of three domains; the N-terminal catalytic domain, the editing domain and the C-terminal C-Ala domain. The editing domain removes incorrectly charged amino acids, while the C-Ala domain, along with tRNA(Ala), serves as a bridge to cooperatively bring together the editing and aminoacylation centers thus stimulating deacylation of misacylated tRNAs.</text>
</comment>
<dbReference type="GeneID" id="1477001"/>
<dbReference type="GO" id="GO:0008270">
    <property type="term" value="F:zinc ion binding"/>
    <property type="evidence" value="ECO:0007669"/>
    <property type="project" value="UniProtKB-UniRule"/>
</dbReference>
<dbReference type="OMA" id="NKKDNFW"/>
<feature type="binding site" evidence="12">
    <location>
        <position position="605"/>
    </location>
    <ligand>
        <name>Zn(2+)</name>
        <dbReference type="ChEBI" id="CHEBI:29105"/>
    </ligand>
</feature>
<comment type="catalytic activity">
    <reaction evidence="12">
        <text>tRNA(Ala) + L-alanine + ATP = L-alanyl-tRNA(Ala) + AMP + diphosphate</text>
        <dbReference type="Rhea" id="RHEA:12540"/>
        <dbReference type="Rhea" id="RHEA-COMP:9657"/>
        <dbReference type="Rhea" id="RHEA-COMP:9923"/>
        <dbReference type="ChEBI" id="CHEBI:30616"/>
        <dbReference type="ChEBI" id="CHEBI:33019"/>
        <dbReference type="ChEBI" id="CHEBI:57972"/>
        <dbReference type="ChEBI" id="CHEBI:78442"/>
        <dbReference type="ChEBI" id="CHEBI:78497"/>
        <dbReference type="ChEBI" id="CHEBI:456215"/>
        <dbReference type="EC" id="6.1.1.7"/>
    </reaction>
</comment>
<dbReference type="PRINTS" id="PR00980">
    <property type="entry name" value="TRNASYNTHALA"/>
</dbReference>
<feature type="domain" description="Alanyl-transfer RNA synthetases family profile" evidence="15">
    <location>
        <begin position="59"/>
        <end position="752"/>
    </location>
</feature>
<dbReference type="Proteomes" id="UP000619545">
    <property type="component" value="Unassembled WGS sequence"/>
</dbReference>
<dbReference type="Pfam" id="PF07973">
    <property type="entry name" value="tRNA_SAD"/>
    <property type="match status" value="1"/>
</dbReference>
<comment type="caution">
    <text evidence="16">The sequence shown here is derived from an EMBL/GenBank/DDBJ whole genome shotgun (WGS) entry which is preliminary data.</text>
</comment>
<keyword evidence="8 12" id="KW-0067">ATP-binding</keyword>
<comment type="cofactor">
    <cofactor evidence="12">
        <name>Zn(2+)</name>
        <dbReference type="ChEBI" id="CHEBI:29105"/>
    </cofactor>
    <text evidence="12">Binds 1 zinc ion per subunit.</text>
</comment>
<keyword evidence="13" id="KW-0175">Coiled coil</keyword>
<keyword evidence="11 12" id="KW-0030">Aminoacyl-tRNA synthetase</keyword>
<evidence type="ECO:0000256" key="2">
    <source>
        <dbReference type="ARBA" id="ARBA00022490"/>
    </source>
</evidence>
<keyword evidence="10 12" id="KW-0648">Protein biosynthesis</keyword>
<evidence type="ECO:0000256" key="5">
    <source>
        <dbReference type="ARBA" id="ARBA00022723"/>
    </source>
</evidence>
<keyword evidence="7 12" id="KW-0862">Zinc</keyword>
<dbReference type="InterPro" id="IPR012947">
    <property type="entry name" value="tRNA_SAD"/>
</dbReference>
<dbReference type="PANTHER" id="PTHR11777:SF9">
    <property type="entry name" value="ALANINE--TRNA LIGASE, CYTOPLASMIC"/>
    <property type="match status" value="1"/>
</dbReference>
<dbReference type="Gene3D" id="3.30.54.20">
    <property type="match status" value="1"/>
</dbReference>
<dbReference type="GO" id="GO:0006419">
    <property type="term" value="P:alanyl-tRNA aminoacylation"/>
    <property type="evidence" value="ECO:0007669"/>
    <property type="project" value="UniProtKB-UniRule"/>
</dbReference>
<dbReference type="Gene3D" id="3.10.310.40">
    <property type="match status" value="1"/>
</dbReference>
<feature type="binding site" evidence="12">
    <location>
        <position position="609"/>
    </location>
    <ligand>
        <name>Zn(2+)</name>
        <dbReference type="ChEBI" id="CHEBI:29105"/>
    </ligand>
</feature>
<dbReference type="NCBIfam" id="TIGR03683">
    <property type="entry name" value="A-tRNA_syn_arch"/>
    <property type="match status" value="1"/>
</dbReference>
<dbReference type="SUPFAM" id="SSF50447">
    <property type="entry name" value="Translation proteins"/>
    <property type="match status" value="1"/>
</dbReference>
<dbReference type="RefSeq" id="WP_148679631.1">
    <property type="nucleotide sequence ID" value="NZ_DUJS01000002.1"/>
</dbReference>
<dbReference type="GO" id="GO:0005737">
    <property type="term" value="C:cytoplasm"/>
    <property type="evidence" value="ECO:0007669"/>
    <property type="project" value="UniProtKB-SubCell"/>
</dbReference>
<feature type="coiled-coil region" evidence="13">
    <location>
        <begin position="775"/>
        <end position="809"/>
    </location>
</feature>
<dbReference type="AlphaFoldDB" id="A0A832T5Q1"/>
<comment type="similarity">
    <text evidence="1 12">Belongs to the class-II aminoacyl-tRNA synthetase family.</text>
</comment>
<dbReference type="Gene3D" id="3.30.980.10">
    <property type="entry name" value="Threonyl-trna Synthetase, Chain A, domain 2"/>
    <property type="match status" value="1"/>
</dbReference>
<protein>
    <recommendedName>
        <fullName evidence="12">Alanine--tRNA ligase</fullName>
        <ecNumber evidence="12">6.1.1.7</ecNumber>
    </recommendedName>
    <alternativeName>
        <fullName evidence="12">Alanyl-tRNA synthetase</fullName>
        <shortName evidence="12">AlaRS</shortName>
    </alternativeName>
</protein>
<evidence type="ECO:0000256" key="10">
    <source>
        <dbReference type="ARBA" id="ARBA00022917"/>
    </source>
</evidence>